<evidence type="ECO:0000256" key="3">
    <source>
        <dbReference type="SAM" id="MobiDB-lite"/>
    </source>
</evidence>
<keyword evidence="1 2" id="KW-0175">Coiled coil</keyword>
<dbReference type="Pfam" id="PF15035">
    <property type="entry name" value="Rootletin"/>
    <property type="match status" value="1"/>
</dbReference>
<feature type="domain" description="Rootletin-like coiled-coil" evidence="4">
    <location>
        <begin position="85"/>
        <end position="190"/>
    </location>
</feature>
<feature type="compositionally biased region" description="Basic and acidic residues" evidence="3">
    <location>
        <begin position="306"/>
        <end position="319"/>
    </location>
</feature>
<feature type="compositionally biased region" description="Basic and acidic residues" evidence="3">
    <location>
        <begin position="243"/>
        <end position="296"/>
    </location>
</feature>
<evidence type="ECO:0000256" key="2">
    <source>
        <dbReference type="SAM" id="Coils"/>
    </source>
</evidence>
<dbReference type="STRING" id="62062.ENSHHUP00000038878"/>
<organism evidence="5 6">
    <name type="scientific">Hucho hucho</name>
    <name type="common">huchen</name>
    <dbReference type="NCBI Taxonomy" id="62062"/>
    <lineage>
        <taxon>Eukaryota</taxon>
        <taxon>Metazoa</taxon>
        <taxon>Chordata</taxon>
        <taxon>Craniata</taxon>
        <taxon>Vertebrata</taxon>
        <taxon>Euteleostomi</taxon>
        <taxon>Actinopterygii</taxon>
        <taxon>Neopterygii</taxon>
        <taxon>Teleostei</taxon>
        <taxon>Protacanthopterygii</taxon>
        <taxon>Salmoniformes</taxon>
        <taxon>Salmonidae</taxon>
        <taxon>Salmoninae</taxon>
        <taxon>Hucho</taxon>
    </lineage>
</organism>
<dbReference type="PANTHER" id="PTHR23159">
    <property type="entry name" value="CENTROSOMAL PROTEIN 2"/>
    <property type="match status" value="1"/>
</dbReference>
<evidence type="ECO:0000259" key="4">
    <source>
        <dbReference type="Pfam" id="PF15035"/>
    </source>
</evidence>
<reference evidence="5" key="2">
    <citation type="submission" date="2025-08" db="UniProtKB">
        <authorList>
            <consortium name="Ensembl"/>
        </authorList>
    </citation>
    <scope>IDENTIFICATION</scope>
</reference>
<feature type="region of interest" description="Disordered" evidence="3">
    <location>
        <begin position="243"/>
        <end position="319"/>
    </location>
</feature>
<dbReference type="GeneTree" id="ENSGT00940000164964"/>
<feature type="compositionally biased region" description="Basic and acidic residues" evidence="3">
    <location>
        <begin position="1"/>
        <end position="13"/>
    </location>
</feature>
<sequence>PSTRSDGERDSPESRSLAQQNMDLRRRLDEEQAAYKRKLTAYQEGQQRQAQLVQKLQAKVSHYDVSDWNLPGPIMQLMQCRAMLHRSSSLSAVNAMLREQLEQAGLANEALSQDIRRLTADWSKSREELEQRESDWRREEESFHSYFSSEHSRLLSVWRQVVGFRRQVCELKSATERDLSDMRNELARASHSVQSSCSGLFSTLRSREGGAALALEREVALRGQLELQLRERVAEMMSLQTRTDAERAELNARSERELNTRSERELNTRSGRELNTRSGRELNTRSGRELNTRSGRELNTSSGRELNTRSGREVNTRSGRELNTRGLIYIHCVGTK</sequence>
<evidence type="ECO:0000313" key="6">
    <source>
        <dbReference type="Proteomes" id="UP000314982"/>
    </source>
</evidence>
<evidence type="ECO:0000256" key="1">
    <source>
        <dbReference type="ARBA" id="ARBA00023054"/>
    </source>
</evidence>
<dbReference type="GO" id="GO:0005814">
    <property type="term" value="C:centriole"/>
    <property type="evidence" value="ECO:0007669"/>
    <property type="project" value="TreeGrafter"/>
</dbReference>
<evidence type="ECO:0000313" key="5">
    <source>
        <dbReference type="Ensembl" id="ENSHHUP00000038878.1"/>
    </source>
</evidence>
<dbReference type="AlphaFoldDB" id="A0A4W5MM42"/>
<accession>A0A4W5MM42</accession>
<dbReference type="GO" id="GO:0005813">
    <property type="term" value="C:centrosome"/>
    <property type="evidence" value="ECO:0007669"/>
    <property type="project" value="TreeGrafter"/>
</dbReference>
<dbReference type="Proteomes" id="UP000314982">
    <property type="component" value="Unassembled WGS sequence"/>
</dbReference>
<dbReference type="Ensembl" id="ENSHHUT00000040408.1">
    <property type="protein sequence ID" value="ENSHHUP00000038878.1"/>
    <property type="gene ID" value="ENSHHUG00000024223.1"/>
</dbReference>
<feature type="coiled-coil region" evidence="2">
    <location>
        <begin position="94"/>
        <end position="121"/>
    </location>
</feature>
<reference evidence="5" key="3">
    <citation type="submission" date="2025-09" db="UniProtKB">
        <authorList>
            <consortium name="Ensembl"/>
        </authorList>
    </citation>
    <scope>IDENTIFICATION</scope>
</reference>
<reference evidence="6" key="1">
    <citation type="submission" date="2018-06" db="EMBL/GenBank/DDBJ databases">
        <title>Genome assembly of Danube salmon.</title>
        <authorList>
            <person name="Macqueen D.J."/>
            <person name="Gundappa M.K."/>
        </authorList>
    </citation>
    <scope>NUCLEOTIDE SEQUENCE [LARGE SCALE GENOMIC DNA]</scope>
</reference>
<dbReference type="PANTHER" id="PTHR23159:SF31">
    <property type="entry name" value="CENTROSOME-ASSOCIATED PROTEIN CEP250 ISOFORM X1"/>
    <property type="match status" value="1"/>
</dbReference>
<dbReference type="InterPro" id="IPR055167">
    <property type="entry name" value="Rootletin-like_CC"/>
</dbReference>
<keyword evidence="6" id="KW-1185">Reference proteome</keyword>
<protein>
    <recommendedName>
        <fullName evidence="4">Rootletin-like coiled-coil domain-containing protein</fullName>
    </recommendedName>
</protein>
<feature type="region of interest" description="Disordered" evidence="3">
    <location>
        <begin position="1"/>
        <end position="23"/>
    </location>
</feature>
<name>A0A4W5MM42_9TELE</name>
<proteinExistence type="predicted"/>